<protein>
    <submittedName>
        <fullName evidence="1">Uncharacterized protein</fullName>
    </submittedName>
</protein>
<evidence type="ECO:0000313" key="1">
    <source>
        <dbReference type="EMBL" id="QQV89769.1"/>
    </source>
</evidence>
<dbReference type="EMBL" id="MT732432">
    <property type="protein sequence ID" value="QQV89769.1"/>
    <property type="molecule type" value="Genomic_DNA"/>
</dbReference>
<name>A0A8E5EAC0_9CAUD</name>
<reference evidence="1 2" key="1">
    <citation type="submission" date="2020-07" db="EMBL/GenBank/DDBJ databases">
        <title>Highly diverse flavobacterial phages as mortality factor during North Sea spring blooms.</title>
        <authorList>
            <person name="Bartlau N."/>
            <person name="Wichels A."/>
            <person name="Krohne G."/>
            <person name="Adriaenssens E.M."/>
            <person name="Heins A."/>
            <person name="Fuchs B.M."/>
            <person name="Amann R."/>
            <person name="Moraru C."/>
        </authorList>
    </citation>
    <scope>NUCLEOTIDE SEQUENCE [LARGE SCALE GENOMIC DNA]</scope>
</reference>
<organism evidence="1 2">
    <name type="scientific">Cellulophaga phage Calle_1</name>
    <dbReference type="NCBI Taxonomy" id="2745643"/>
    <lineage>
        <taxon>Viruses</taxon>
        <taxon>Duplodnaviria</taxon>
        <taxon>Heunggongvirae</taxon>
        <taxon>Uroviricota</taxon>
        <taxon>Caudoviricetes</taxon>
        <taxon>Pervagoviridae</taxon>
        <taxon>Callevirus</taxon>
        <taxon>Callevirus Calle</taxon>
    </lineage>
</organism>
<accession>A0A8E5EAC0</accession>
<dbReference type="Proteomes" id="UP000693797">
    <property type="component" value="Segment"/>
</dbReference>
<evidence type="ECO:0000313" key="2">
    <source>
        <dbReference type="Proteomes" id="UP000693797"/>
    </source>
</evidence>
<proteinExistence type="predicted"/>
<gene>
    <name evidence="1" type="ORF">Calle1_46</name>
</gene>
<keyword evidence="2" id="KW-1185">Reference proteome</keyword>
<sequence length="54" mass="6296">MRKIISKICFVSAALMYLSDSDNLEYSVAAFLIGLINITVNRLIEKREDLYERR</sequence>